<sequence length="522" mass="53249">MIPLELATIAEITGGRLSDGANPHAIVDGFVEFDSRKISPGGLFIALPGKHVDGHSFAAAAVEQGAAGVLAAKDVGVPAVVVPKAAKRDGDNSDLAANDPDGSAAGVVAGMSKLASYVANHLTHNHGLSIVGITGSAGKTSTKDLIANVLSAAGETVAPPGSFNNEIGHPYTVLRCTESTRFLVAEMSARGIGHIAHLATIAPPTFGVVLNIGSAHLGEFGSKENIAVAKGELVEALPAAADGGVAILNADDPLVTAMDSRTGARVVRFSAEGNSADYYATDVSLDDVTRASFTLHSPGNAPQRVNLNVFGAHQVSNALAAAAVGIESGIDAATVARALSSAHGVSGNRMDVQTRADGVTVINDAYNANPDSMRAGIAALGFTAAGRPGARSIAVLGEMGELGSDSVSAHHELGNELARYRVTHLVAVGDNDAMTALKDRARDRGIRVEAAADVEEAADLVNGILSAPPAGEEGWYDRDVRDVVLVKASNALGLWAVAGSLLEGHSMRGDKNLESNFGDGER</sequence>
<dbReference type="Pfam" id="PF08245">
    <property type="entry name" value="Mur_ligase_M"/>
    <property type="match status" value="1"/>
</dbReference>
<dbReference type="GO" id="GO:0009252">
    <property type="term" value="P:peptidoglycan biosynthetic process"/>
    <property type="evidence" value="ECO:0007669"/>
    <property type="project" value="UniProtKB-UniRule"/>
</dbReference>
<dbReference type="Gene3D" id="3.40.1190.10">
    <property type="entry name" value="Mur-like, catalytic domain"/>
    <property type="match status" value="1"/>
</dbReference>
<evidence type="ECO:0000256" key="11">
    <source>
        <dbReference type="RuleBase" id="RU004136"/>
    </source>
</evidence>
<dbReference type="RefSeq" id="WP_165002641.1">
    <property type="nucleotide sequence ID" value="NZ_CP064955.1"/>
</dbReference>
<dbReference type="AlphaFoldDB" id="A0A7T0KL90"/>
<evidence type="ECO:0000256" key="6">
    <source>
        <dbReference type="ARBA" id="ARBA00022960"/>
    </source>
</evidence>
<dbReference type="SUPFAM" id="SSF63418">
    <property type="entry name" value="MurE/MurF N-terminal domain"/>
    <property type="match status" value="1"/>
</dbReference>
<dbReference type="GO" id="GO:0005524">
    <property type="term" value="F:ATP binding"/>
    <property type="evidence" value="ECO:0007669"/>
    <property type="project" value="UniProtKB-UniRule"/>
</dbReference>
<comment type="similarity">
    <text evidence="10">Belongs to the MurCDEF family. MurF subfamily.</text>
</comment>
<keyword evidence="2 10" id="KW-0436">Ligase</keyword>
<evidence type="ECO:0000256" key="2">
    <source>
        <dbReference type="ARBA" id="ARBA00022598"/>
    </source>
</evidence>
<dbReference type="GO" id="GO:0047480">
    <property type="term" value="F:UDP-N-acetylmuramoyl-tripeptide-D-alanyl-D-alanine ligase activity"/>
    <property type="evidence" value="ECO:0007669"/>
    <property type="project" value="UniProtKB-UniRule"/>
</dbReference>
<keyword evidence="4 10" id="KW-0547">Nucleotide-binding</keyword>
<dbReference type="GO" id="GO:0008360">
    <property type="term" value="P:regulation of cell shape"/>
    <property type="evidence" value="ECO:0007669"/>
    <property type="project" value="UniProtKB-KW"/>
</dbReference>
<proteinExistence type="inferred from homology"/>
<dbReference type="InterPro" id="IPR036615">
    <property type="entry name" value="Mur_ligase_C_dom_sf"/>
</dbReference>
<dbReference type="KEGG" id="cqn:G7Y29_07305"/>
<keyword evidence="7 10" id="KW-0573">Peptidoglycan synthesis</keyword>
<dbReference type="UniPathway" id="UPA00219"/>
<comment type="pathway">
    <text evidence="10 11">Cell wall biogenesis; peptidoglycan biosynthesis.</text>
</comment>
<feature type="binding site" evidence="10">
    <location>
        <begin position="135"/>
        <end position="141"/>
    </location>
    <ligand>
        <name>ATP</name>
        <dbReference type="ChEBI" id="CHEBI:30616"/>
    </ligand>
</feature>
<accession>A0A7T0KL90</accession>
<dbReference type="InterPro" id="IPR036565">
    <property type="entry name" value="Mur-like_cat_sf"/>
</dbReference>
<evidence type="ECO:0000259" key="14">
    <source>
        <dbReference type="Pfam" id="PF08245"/>
    </source>
</evidence>
<evidence type="ECO:0000256" key="1">
    <source>
        <dbReference type="ARBA" id="ARBA00022490"/>
    </source>
</evidence>
<name>A0A7T0KL90_9CORY</name>
<evidence type="ECO:0000259" key="12">
    <source>
        <dbReference type="Pfam" id="PF01225"/>
    </source>
</evidence>
<keyword evidence="6 10" id="KW-0133">Cell shape</keyword>
<keyword evidence="3 10" id="KW-0132">Cell division</keyword>
<dbReference type="NCBIfam" id="TIGR01143">
    <property type="entry name" value="murF"/>
    <property type="match status" value="1"/>
</dbReference>
<dbReference type="InterPro" id="IPR000713">
    <property type="entry name" value="Mur_ligase_N"/>
</dbReference>
<dbReference type="HAMAP" id="MF_02019">
    <property type="entry name" value="MurF"/>
    <property type="match status" value="1"/>
</dbReference>
<dbReference type="Pfam" id="PF02875">
    <property type="entry name" value="Mur_ligase_C"/>
    <property type="match status" value="1"/>
</dbReference>
<feature type="domain" description="Mur ligase N-terminal catalytic" evidence="12">
    <location>
        <begin position="30"/>
        <end position="96"/>
    </location>
</feature>
<protein>
    <recommendedName>
        <fullName evidence="10 11">UDP-N-acetylmuramoyl-tripeptide--D-alanyl-D-alanine ligase</fullName>
        <ecNumber evidence="10 11">6.3.2.10</ecNumber>
    </recommendedName>
    <alternativeName>
        <fullName evidence="10">D-alanyl-D-alanine-adding enzyme</fullName>
    </alternativeName>
</protein>
<evidence type="ECO:0000313" key="16">
    <source>
        <dbReference type="Proteomes" id="UP000594586"/>
    </source>
</evidence>
<dbReference type="GO" id="GO:0051301">
    <property type="term" value="P:cell division"/>
    <property type="evidence" value="ECO:0007669"/>
    <property type="project" value="UniProtKB-KW"/>
</dbReference>
<feature type="domain" description="Mur ligase central" evidence="14">
    <location>
        <begin position="133"/>
        <end position="324"/>
    </location>
</feature>
<dbReference type="InterPro" id="IPR035911">
    <property type="entry name" value="MurE/MurF_N"/>
</dbReference>
<dbReference type="SUPFAM" id="SSF53244">
    <property type="entry name" value="MurD-like peptide ligases, peptide-binding domain"/>
    <property type="match status" value="1"/>
</dbReference>
<dbReference type="Proteomes" id="UP000594586">
    <property type="component" value="Chromosome"/>
</dbReference>
<evidence type="ECO:0000256" key="7">
    <source>
        <dbReference type="ARBA" id="ARBA00022984"/>
    </source>
</evidence>
<evidence type="ECO:0000256" key="3">
    <source>
        <dbReference type="ARBA" id="ARBA00022618"/>
    </source>
</evidence>
<evidence type="ECO:0000256" key="9">
    <source>
        <dbReference type="ARBA" id="ARBA00023316"/>
    </source>
</evidence>
<evidence type="ECO:0000259" key="13">
    <source>
        <dbReference type="Pfam" id="PF02875"/>
    </source>
</evidence>
<keyword evidence="8 10" id="KW-0131">Cell cycle</keyword>
<comment type="function">
    <text evidence="10 11">Involved in cell wall formation. Catalyzes the final step in the synthesis of UDP-N-acetylmuramoyl-pentapeptide, the precursor of murein.</text>
</comment>
<dbReference type="EC" id="6.3.2.10" evidence="10 11"/>
<dbReference type="PANTHER" id="PTHR43024:SF1">
    <property type="entry name" value="UDP-N-ACETYLMURAMOYL-TRIPEPTIDE--D-ALANYL-D-ALANINE LIGASE"/>
    <property type="match status" value="1"/>
</dbReference>
<keyword evidence="1 10" id="KW-0963">Cytoplasm</keyword>
<evidence type="ECO:0000256" key="10">
    <source>
        <dbReference type="HAMAP-Rule" id="MF_02019"/>
    </source>
</evidence>
<gene>
    <name evidence="10" type="primary">murF</name>
    <name evidence="15" type="ORF">G7Y29_07305</name>
</gene>
<dbReference type="InterPro" id="IPR051046">
    <property type="entry name" value="MurCDEF_CellWall_CoF430Synth"/>
</dbReference>
<evidence type="ECO:0000256" key="4">
    <source>
        <dbReference type="ARBA" id="ARBA00022741"/>
    </source>
</evidence>
<dbReference type="Gene3D" id="3.90.190.20">
    <property type="entry name" value="Mur ligase, C-terminal domain"/>
    <property type="match status" value="1"/>
</dbReference>
<evidence type="ECO:0000256" key="5">
    <source>
        <dbReference type="ARBA" id="ARBA00022840"/>
    </source>
</evidence>
<keyword evidence="9 10" id="KW-0961">Cell wall biogenesis/degradation</keyword>
<dbReference type="InterPro" id="IPR004101">
    <property type="entry name" value="Mur_ligase_C"/>
</dbReference>
<dbReference type="PANTHER" id="PTHR43024">
    <property type="entry name" value="UDP-N-ACETYLMURAMOYL-TRIPEPTIDE--D-ALANYL-D-ALANINE LIGASE"/>
    <property type="match status" value="1"/>
</dbReference>
<dbReference type="InterPro" id="IPR005863">
    <property type="entry name" value="UDP-N-AcMur_synth"/>
</dbReference>
<evidence type="ECO:0000256" key="8">
    <source>
        <dbReference type="ARBA" id="ARBA00023306"/>
    </source>
</evidence>
<organism evidence="15 16">
    <name type="scientific">Corynebacterium qintianiae</name>
    <dbReference type="NCBI Taxonomy" id="2709392"/>
    <lineage>
        <taxon>Bacteria</taxon>
        <taxon>Bacillati</taxon>
        <taxon>Actinomycetota</taxon>
        <taxon>Actinomycetes</taxon>
        <taxon>Mycobacteriales</taxon>
        <taxon>Corynebacteriaceae</taxon>
        <taxon>Corynebacterium</taxon>
    </lineage>
</organism>
<dbReference type="EMBL" id="CP064955">
    <property type="protein sequence ID" value="QPK82685.1"/>
    <property type="molecule type" value="Genomic_DNA"/>
</dbReference>
<comment type="catalytic activity">
    <reaction evidence="10 11">
        <text>D-alanyl-D-alanine + UDP-N-acetyl-alpha-D-muramoyl-L-alanyl-gamma-D-glutamyl-meso-2,6-diaminopimelate + ATP = UDP-N-acetyl-alpha-D-muramoyl-L-alanyl-gamma-D-glutamyl-meso-2,6-diaminopimeloyl-D-alanyl-D-alanine + ADP + phosphate + H(+)</text>
        <dbReference type="Rhea" id="RHEA:28374"/>
        <dbReference type="ChEBI" id="CHEBI:15378"/>
        <dbReference type="ChEBI" id="CHEBI:30616"/>
        <dbReference type="ChEBI" id="CHEBI:43474"/>
        <dbReference type="ChEBI" id="CHEBI:57822"/>
        <dbReference type="ChEBI" id="CHEBI:61386"/>
        <dbReference type="ChEBI" id="CHEBI:83905"/>
        <dbReference type="ChEBI" id="CHEBI:456216"/>
        <dbReference type="EC" id="6.3.2.10"/>
    </reaction>
</comment>
<keyword evidence="5 10" id="KW-0067">ATP-binding</keyword>
<feature type="domain" description="Mur ligase C-terminal" evidence="13">
    <location>
        <begin position="349"/>
        <end position="488"/>
    </location>
</feature>
<dbReference type="GO" id="GO:0071555">
    <property type="term" value="P:cell wall organization"/>
    <property type="evidence" value="ECO:0007669"/>
    <property type="project" value="UniProtKB-KW"/>
</dbReference>
<dbReference type="InterPro" id="IPR013221">
    <property type="entry name" value="Mur_ligase_cen"/>
</dbReference>
<comment type="subcellular location">
    <subcellularLocation>
        <location evidence="10 11">Cytoplasm</location>
    </subcellularLocation>
</comment>
<evidence type="ECO:0000313" key="15">
    <source>
        <dbReference type="EMBL" id="QPK82685.1"/>
    </source>
</evidence>
<dbReference type="Gene3D" id="3.40.1390.10">
    <property type="entry name" value="MurE/MurF, N-terminal domain"/>
    <property type="match status" value="1"/>
</dbReference>
<reference evidence="15 16" key="1">
    <citation type="submission" date="2020-11" db="EMBL/GenBank/DDBJ databases">
        <title>Corynebacterium sp. MC1420.</title>
        <authorList>
            <person name="Zhou J."/>
        </authorList>
    </citation>
    <scope>NUCLEOTIDE SEQUENCE [LARGE SCALE GENOMIC DNA]</scope>
    <source>
        <strain evidence="15 16">MC1420</strain>
    </source>
</reference>
<keyword evidence="16" id="KW-1185">Reference proteome</keyword>
<dbReference type="GO" id="GO:0005737">
    <property type="term" value="C:cytoplasm"/>
    <property type="evidence" value="ECO:0007669"/>
    <property type="project" value="UniProtKB-SubCell"/>
</dbReference>
<dbReference type="Pfam" id="PF01225">
    <property type="entry name" value="Mur_ligase"/>
    <property type="match status" value="1"/>
</dbReference>
<dbReference type="SUPFAM" id="SSF53623">
    <property type="entry name" value="MurD-like peptide ligases, catalytic domain"/>
    <property type="match status" value="1"/>
</dbReference>